<evidence type="ECO:0000313" key="2">
    <source>
        <dbReference type="Proteomes" id="UP000250235"/>
    </source>
</evidence>
<protein>
    <recommendedName>
        <fullName evidence="3">Mucin-2-like</fullName>
    </recommendedName>
</protein>
<organism evidence="1 2">
    <name type="scientific">Dorcoceras hygrometricum</name>
    <dbReference type="NCBI Taxonomy" id="472368"/>
    <lineage>
        <taxon>Eukaryota</taxon>
        <taxon>Viridiplantae</taxon>
        <taxon>Streptophyta</taxon>
        <taxon>Embryophyta</taxon>
        <taxon>Tracheophyta</taxon>
        <taxon>Spermatophyta</taxon>
        <taxon>Magnoliopsida</taxon>
        <taxon>eudicotyledons</taxon>
        <taxon>Gunneridae</taxon>
        <taxon>Pentapetalae</taxon>
        <taxon>asterids</taxon>
        <taxon>lamiids</taxon>
        <taxon>Lamiales</taxon>
        <taxon>Gesneriaceae</taxon>
        <taxon>Didymocarpoideae</taxon>
        <taxon>Trichosporeae</taxon>
        <taxon>Loxocarpinae</taxon>
        <taxon>Dorcoceras</taxon>
    </lineage>
</organism>
<dbReference type="OrthoDB" id="8048545at2759"/>
<reference evidence="1 2" key="1">
    <citation type="journal article" date="2015" name="Proc. Natl. Acad. Sci. U.S.A.">
        <title>The resurrection genome of Boea hygrometrica: A blueprint for survival of dehydration.</title>
        <authorList>
            <person name="Xiao L."/>
            <person name="Yang G."/>
            <person name="Zhang L."/>
            <person name="Yang X."/>
            <person name="Zhao S."/>
            <person name="Ji Z."/>
            <person name="Zhou Q."/>
            <person name="Hu M."/>
            <person name="Wang Y."/>
            <person name="Chen M."/>
            <person name="Xu Y."/>
            <person name="Jin H."/>
            <person name="Xiao X."/>
            <person name="Hu G."/>
            <person name="Bao F."/>
            <person name="Hu Y."/>
            <person name="Wan P."/>
            <person name="Li L."/>
            <person name="Deng X."/>
            <person name="Kuang T."/>
            <person name="Xiang C."/>
            <person name="Zhu J.K."/>
            <person name="Oliver M.J."/>
            <person name="He Y."/>
        </authorList>
    </citation>
    <scope>NUCLEOTIDE SEQUENCE [LARGE SCALE GENOMIC DNA]</scope>
    <source>
        <strain evidence="2">cv. XS01</strain>
    </source>
</reference>
<evidence type="ECO:0008006" key="3">
    <source>
        <dbReference type="Google" id="ProtNLM"/>
    </source>
</evidence>
<proteinExistence type="predicted"/>
<gene>
    <name evidence="1" type="ORF">F511_44990</name>
</gene>
<name>A0A2Z6ZX45_9LAMI</name>
<keyword evidence="2" id="KW-1185">Reference proteome</keyword>
<dbReference type="AlphaFoldDB" id="A0A2Z6ZX45"/>
<accession>A0A2Z6ZX45</accession>
<evidence type="ECO:0000313" key="1">
    <source>
        <dbReference type="EMBL" id="KZV13827.1"/>
    </source>
</evidence>
<dbReference type="EMBL" id="KV025264">
    <property type="protein sequence ID" value="KZV13827.1"/>
    <property type="molecule type" value="Genomic_DNA"/>
</dbReference>
<sequence length="350" mass="39002">MASSFHSNTVHVDFESVLAMDDPGMVSMFQALIASGLQGFLGCSTVIHEEAVLEFFANGIVRDGLVVSTVHGVTVEISEQFFAETFELPVEGLTDLTDVPKDKIFDAKSIVSLTVMDDQAMTAVGDQQVGSGDELSEDIETEPVALSADESMSLEDIFMSIPADVQLPSVGVEITRILFGSTIHIPGVTERTLYLASLPKIPVEDKGKELLVEKDLVKGNPVREQLVLIVAQIELLVQLREKVISEVEQFFSFSRKKLAALHLENFSTKVEQVLTWAGTDSPIIALHHKRYILWKYRELLVRKILEARRINFIPRDGSSVVDLKILDKLYSFHLFVLEELKTETLEHCED</sequence>
<dbReference type="Proteomes" id="UP000250235">
    <property type="component" value="Unassembled WGS sequence"/>
</dbReference>